<dbReference type="InterPro" id="IPR023168">
    <property type="entry name" value="GatB_Yqey_C_2"/>
</dbReference>
<keyword evidence="2" id="KW-1185">Reference proteome</keyword>
<dbReference type="Proteomes" id="UP000001007">
    <property type="component" value="Chromosome"/>
</dbReference>
<dbReference type="GO" id="GO:0016884">
    <property type="term" value="F:carbon-nitrogen ligase activity, with glutamine as amido-N-donor"/>
    <property type="evidence" value="ECO:0007669"/>
    <property type="project" value="InterPro"/>
</dbReference>
<dbReference type="Gene3D" id="1.10.10.410">
    <property type="match status" value="1"/>
</dbReference>
<name>Q8KES5_CHLTE</name>
<dbReference type="AlphaFoldDB" id="Q8KES5"/>
<dbReference type="STRING" id="194439.CT0607"/>
<organism evidence="1 2">
    <name type="scientific">Chlorobaculum tepidum (strain ATCC 49652 / DSM 12025 / NBRC 103806 / TLS)</name>
    <name type="common">Chlorobium tepidum</name>
    <dbReference type="NCBI Taxonomy" id="194439"/>
    <lineage>
        <taxon>Bacteria</taxon>
        <taxon>Pseudomonadati</taxon>
        <taxon>Chlorobiota</taxon>
        <taxon>Chlorobiia</taxon>
        <taxon>Chlorobiales</taxon>
        <taxon>Chlorobiaceae</taxon>
        <taxon>Chlorobaculum</taxon>
    </lineage>
</organism>
<dbReference type="HOGENOM" id="CLU_079430_2_1_10"/>
<dbReference type="OrthoDB" id="9788127at2"/>
<dbReference type="eggNOG" id="COG1610">
    <property type="taxonomic scope" value="Bacteria"/>
</dbReference>
<sequence>MSLKERIDQELKEAMKSGDKIRLNAIRSIRAALLEKEVSIRVGGKGELNEEQELEVLMGLAKRRRDAIEQFTAGNRPDLVETEAAELKVLEEYLPQQLSDEEVEAAIREIIAQTGATSMKEMGKVMGLAMKTLKGKADGGKVQNLVKSLLSA</sequence>
<reference evidence="1 2" key="1">
    <citation type="journal article" date="2002" name="Proc. Natl. Acad. Sci. U.S.A.">
        <title>The complete genome sequence of Chlorobium tepidum TLS, a photosynthetic, anaerobic, green-sulfur bacterium.</title>
        <authorList>
            <person name="Eisen J.A."/>
            <person name="Nelson K.E."/>
            <person name="Paulsen I.T."/>
            <person name="Heidelberg J.F."/>
            <person name="Wu M."/>
            <person name="Dodson R.J."/>
            <person name="Deboy R."/>
            <person name="Gwinn M.L."/>
            <person name="Nelson W.C."/>
            <person name="Haft D.H."/>
            <person name="Hickey E.K."/>
            <person name="Peterson J.D."/>
            <person name="Durkin A.S."/>
            <person name="Kolonay J.L."/>
            <person name="Yang F."/>
            <person name="Holt I."/>
            <person name="Umayam L.A."/>
            <person name="Mason T."/>
            <person name="Brenner M."/>
            <person name="Shea T.P."/>
            <person name="Parksey D."/>
            <person name="Nierman W.C."/>
            <person name="Feldblyum T.V."/>
            <person name="Hansen C.L."/>
            <person name="Craven M.B."/>
            <person name="Radune D."/>
            <person name="Vamathevan J."/>
            <person name="Khouri H."/>
            <person name="White O."/>
            <person name="Gruber T.M."/>
            <person name="Ketchum K.A."/>
            <person name="Venter J.C."/>
            <person name="Tettelin H."/>
            <person name="Bryant D.A."/>
            <person name="Fraser C.M."/>
        </authorList>
    </citation>
    <scope>NUCLEOTIDE SEQUENCE [LARGE SCALE GENOMIC DNA]</scope>
    <source>
        <strain evidence="2">ATCC 49652 / DSM 12025 / NBRC 103806 / TLS</strain>
    </source>
</reference>
<dbReference type="PATRIC" id="fig|194439.7.peg.565"/>
<dbReference type="InterPro" id="IPR003789">
    <property type="entry name" value="Asn/Gln_tRNA_amidoTrase-B-like"/>
</dbReference>
<dbReference type="PANTHER" id="PTHR28055:SF1">
    <property type="entry name" value="ALTERED INHERITANCE OF MITOCHONDRIA PROTEIN 41, MITOCHONDRIAL"/>
    <property type="match status" value="1"/>
</dbReference>
<dbReference type="Pfam" id="PF09424">
    <property type="entry name" value="YqeY"/>
    <property type="match status" value="1"/>
</dbReference>
<evidence type="ECO:0000313" key="2">
    <source>
        <dbReference type="Proteomes" id="UP000001007"/>
    </source>
</evidence>
<dbReference type="KEGG" id="cte:CT0607"/>
<dbReference type="InterPro" id="IPR042184">
    <property type="entry name" value="YqeY/Aim41_N"/>
</dbReference>
<evidence type="ECO:0008006" key="3">
    <source>
        <dbReference type="Google" id="ProtNLM"/>
    </source>
</evidence>
<evidence type="ECO:0000313" key="1">
    <source>
        <dbReference type="EMBL" id="AAM71849.1"/>
    </source>
</evidence>
<dbReference type="Gene3D" id="1.10.1510.10">
    <property type="entry name" value="Uncharacterised protein YqeY/AIM41 PF09424, N-terminal domain"/>
    <property type="match status" value="1"/>
</dbReference>
<proteinExistence type="predicted"/>
<dbReference type="EnsemblBacteria" id="AAM71849">
    <property type="protein sequence ID" value="AAM71849"/>
    <property type="gene ID" value="CT0607"/>
</dbReference>
<dbReference type="EMBL" id="AE006470">
    <property type="protein sequence ID" value="AAM71849.1"/>
    <property type="molecule type" value="Genomic_DNA"/>
</dbReference>
<accession>Q8KES5</accession>
<dbReference type="SUPFAM" id="SSF89095">
    <property type="entry name" value="GatB/YqeY motif"/>
    <property type="match status" value="1"/>
</dbReference>
<gene>
    <name evidence="1" type="ordered locus">CT0607</name>
</gene>
<dbReference type="InterPro" id="IPR019004">
    <property type="entry name" value="YqeY/Aim41"/>
</dbReference>
<protein>
    <recommendedName>
        <fullName evidence="3">GatB/Yqey family protein</fullName>
    </recommendedName>
</protein>
<dbReference type="PANTHER" id="PTHR28055">
    <property type="entry name" value="ALTERED INHERITANCE OF MITOCHONDRIA PROTEIN 41, MITOCHONDRIAL"/>
    <property type="match status" value="1"/>
</dbReference>
<dbReference type="RefSeq" id="WP_010932294.1">
    <property type="nucleotide sequence ID" value="NC_002932.3"/>
</dbReference>